<dbReference type="RefSeq" id="WP_149112607.1">
    <property type="nucleotide sequence ID" value="NZ_CP042425.1"/>
</dbReference>
<evidence type="ECO:0000313" key="5">
    <source>
        <dbReference type="EMBL" id="QEL18070.1"/>
    </source>
</evidence>
<organism evidence="5 6">
    <name type="scientific">Limnoglobus roseus</name>
    <dbReference type="NCBI Taxonomy" id="2598579"/>
    <lineage>
        <taxon>Bacteria</taxon>
        <taxon>Pseudomonadati</taxon>
        <taxon>Planctomycetota</taxon>
        <taxon>Planctomycetia</taxon>
        <taxon>Gemmatales</taxon>
        <taxon>Gemmataceae</taxon>
        <taxon>Limnoglobus</taxon>
    </lineage>
</organism>
<dbReference type="AlphaFoldDB" id="A0A5C1AGX6"/>
<name>A0A5C1AGX6_9BACT</name>
<feature type="signal peptide" evidence="3">
    <location>
        <begin position="1"/>
        <end position="19"/>
    </location>
</feature>
<dbReference type="Pfam" id="PF14257">
    <property type="entry name" value="DUF4349"/>
    <property type="match status" value="1"/>
</dbReference>
<keyword evidence="2" id="KW-0472">Membrane</keyword>
<feature type="coiled-coil region" evidence="1">
    <location>
        <begin position="146"/>
        <end position="211"/>
    </location>
</feature>
<accession>A0A5C1AGX6</accession>
<reference evidence="6" key="1">
    <citation type="submission" date="2019-08" db="EMBL/GenBank/DDBJ databases">
        <title>Limnoglobus roseus gen. nov., sp. nov., a novel freshwater planctomycete with a giant genome from the family Gemmataceae.</title>
        <authorList>
            <person name="Kulichevskaya I.S."/>
            <person name="Naumoff D.G."/>
            <person name="Miroshnikov K."/>
            <person name="Ivanova A."/>
            <person name="Philippov D.A."/>
            <person name="Hakobyan A."/>
            <person name="Rijpstra I.C."/>
            <person name="Sinninghe Damste J.S."/>
            <person name="Liesack W."/>
            <person name="Dedysh S.N."/>
        </authorList>
    </citation>
    <scope>NUCLEOTIDE SEQUENCE [LARGE SCALE GENOMIC DNA]</scope>
    <source>
        <strain evidence="6">PX52</strain>
    </source>
</reference>
<proteinExistence type="predicted"/>
<evidence type="ECO:0000256" key="2">
    <source>
        <dbReference type="SAM" id="Phobius"/>
    </source>
</evidence>
<dbReference type="OrthoDB" id="280626at2"/>
<feature type="transmembrane region" description="Helical" evidence="2">
    <location>
        <begin position="265"/>
        <end position="287"/>
    </location>
</feature>
<dbReference type="InterPro" id="IPR025645">
    <property type="entry name" value="DUF4349"/>
</dbReference>
<evidence type="ECO:0000259" key="4">
    <source>
        <dbReference type="Pfam" id="PF14257"/>
    </source>
</evidence>
<gene>
    <name evidence="5" type="ORF">PX52LOC_05084</name>
</gene>
<keyword evidence="2" id="KW-0812">Transmembrane</keyword>
<sequence>MLHRSACVIALFVVTFASGCSGPPGNSPAAAKKAPALDEMKVAPPAAPPAAGGAGNPGPANEVAAERKIIFSGTLDVEVKDFGTAQRELAGLMQKHKAYFAKTEIRGDSGQKRVGTFTIKVPVESFQPLVESLAALGNPLRNTTDSQDVTEEYVDVEARVKNLKAEEEVMNKLLKEVGSRLDDIFKIREQIRTNREQIERAEARLQALGKLTSLSTISLTLRDKEEYVAPTAAKVSEPPSFGERATGTFATSFGMLRSFGETVCLFAIAVFPWLPLILALGGAAWYARRRVLRTAPAAG</sequence>
<dbReference type="Proteomes" id="UP000324974">
    <property type="component" value="Chromosome"/>
</dbReference>
<evidence type="ECO:0000313" key="6">
    <source>
        <dbReference type="Proteomes" id="UP000324974"/>
    </source>
</evidence>
<feature type="chain" id="PRO_5022961093" description="DUF4349 domain-containing protein" evidence="3">
    <location>
        <begin position="20"/>
        <end position="299"/>
    </location>
</feature>
<protein>
    <recommendedName>
        <fullName evidence="4">DUF4349 domain-containing protein</fullName>
    </recommendedName>
</protein>
<dbReference type="EMBL" id="CP042425">
    <property type="protein sequence ID" value="QEL18070.1"/>
    <property type="molecule type" value="Genomic_DNA"/>
</dbReference>
<dbReference type="KEGG" id="lrs:PX52LOC_05084"/>
<keyword evidence="3" id="KW-0732">Signal</keyword>
<feature type="domain" description="DUF4349" evidence="4">
    <location>
        <begin position="67"/>
        <end position="285"/>
    </location>
</feature>
<dbReference type="PROSITE" id="PS51257">
    <property type="entry name" value="PROKAR_LIPOPROTEIN"/>
    <property type="match status" value="1"/>
</dbReference>
<evidence type="ECO:0000256" key="1">
    <source>
        <dbReference type="SAM" id="Coils"/>
    </source>
</evidence>
<evidence type="ECO:0000256" key="3">
    <source>
        <dbReference type="SAM" id="SignalP"/>
    </source>
</evidence>
<keyword evidence="1" id="KW-0175">Coiled coil</keyword>
<keyword evidence="6" id="KW-1185">Reference proteome</keyword>
<keyword evidence="2" id="KW-1133">Transmembrane helix</keyword>